<dbReference type="Pfam" id="PF13460">
    <property type="entry name" value="NAD_binding_10"/>
    <property type="match status" value="1"/>
</dbReference>
<protein>
    <recommendedName>
        <fullName evidence="1">NAD(P)-binding domain-containing protein</fullName>
    </recommendedName>
</protein>
<dbReference type="InterPro" id="IPR016040">
    <property type="entry name" value="NAD(P)-bd_dom"/>
</dbReference>
<dbReference type="SUPFAM" id="SSF51735">
    <property type="entry name" value="NAD(P)-binding Rossmann-fold domains"/>
    <property type="match status" value="1"/>
</dbReference>
<evidence type="ECO:0000313" key="3">
    <source>
        <dbReference type="Proteomes" id="UP000730481"/>
    </source>
</evidence>
<dbReference type="Gene3D" id="3.40.50.720">
    <property type="entry name" value="NAD(P)-binding Rossmann-like Domain"/>
    <property type="match status" value="1"/>
</dbReference>
<accession>A0A9P5AKQ5</accession>
<keyword evidence="3" id="KW-1185">Reference proteome</keyword>
<dbReference type="PANTHER" id="PTHR43162:SF1">
    <property type="entry name" value="PRESTALK A DIFFERENTIATION PROTEIN A"/>
    <property type="match status" value="1"/>
</dbReference>
<dbReference type="Gene3D" id="3.90.25.10">
    <property type="entry name" value="UDP-galactose 4-epimerase, domain 1"/>
    <property type="match status" value="1"/>
</dbReference>
<dbReference type="PANTHER" id="PTHR43162">
    <property type="match status" value="1"/>
</dbReference>
<dbReference type="AlphaFoldDB" id="A0A9P5AKQ5"/>
<sequence>MPLQITVVPASTRVGKETIRLLLTSPQKPTIRGIYRDTSKAPNEYVNNPNFSAVEGNIEAEESLDFSISDAVLYVPPLTYENVDQSDWAKKTANNVKNALRKAGVKRLVLLSGLGSQNDHGIGFVRLNHYTDRILQGSVPQVTILQSTHFQEEFEYIFQMPLGDPPTISSWIAPRDFKVPIVSIRDVGETCAKHLEFKGSNPQVLKIFGPRPYSSNDLKDMFEETTGNKVELRLAQGEALKDFFRQLFPECCIPDFMEMIESSLPGGLIAQEYEIDENTVTGKVDLMDVFRGLNEKYGGS</sequence>
<dbReference type="OrthoDB" id="419598at2759"/>
<gene>
    <name evidence="2" type="ORF">FBEOM_5574</name>
</gene>
<proteinExistence type="predicted"/>
<dbReference type="EMBL" id="PVQB02000235">
    <property type="protein sequence ID" value="KAF4340536.1"/>
    <property type="molecule type" value="Genomic_DNA"/>
</dbReference>
<evidence type="ECO:0000313" key="2">
    <source>
        <dbReference type="EMBL" id="KAF4340536.1"/>
    </source>
</evidence>
<dbReference type="InterPro" id="IPR036291">
    <property type="entry name" value="NAD(P)-bd_dom_sf"/>
</dbReference>
<dbReference type="Proteomes" id="UP000730481">
    <property type="component" value="Unassembled WGS sequence"/>
</dbReference>
<feature type="domain" description="NAD(P)-binding" evidence="1">
    <location>
        <begin position="10"/>
        <end position="149"/>
    </location>
</feature>
<reference evidence="2" key="2">
    <citation type="submission" date="2020-02" db="EMBL/GenBank/DDBJ databases">
        <title>Identification and distribution of gene clusters putatively required for synthesis of sphingolipid metabolism inhibitors in phylogenetically diverse species of the filamentous fungus Fusarium.</title>
        <authorList>
            <person name="Kim H.-S."/>
            <person name="Busman M."/>
            <person name="Brown D.W."/>
            <person name="Divon H."/>
            <person name="Uhlig S."/>
            <person name="Proctor R.H."/>
        </authorList>
    </citation>
    <scope>NUCLEOTIDE SEQUENCE</scope>
    <source>
        <strain evidence="2">NRRL 25174</strain>
    </source>
</reference>
<organism evidence="2 3">
    <name type="scientific">Fusarium beomiforme</name>
    <dbReference type="NCBI Taxonomy" id="44412"/>
    <lineage>
        <taxon>Eukaryota</taxon>
        <taxon>Fungi</taxon>
        <taxon>Dikarya</taxon>
        <taxon>Ascomycota</taxon>
        <taxon>Pezizomycotina</taxon>
        <taxon>Sordariomycetes</taxon>
        <taxon>Hypocreomycetidae</taxon>
        <taxon>Hypocreales</taxon>
        <taxon>Nectriaceae</taxon>
        <taxon>Fusarium</taxon>
        <taxon>Fusarium burgessii species complex</taxon>
    </lineage>
</organism>
<reference evidence="2" key="1">
    <citation type="journal article" date="2017" name="Mycologia">
        <title>Fusarium algeriense, sp. nov., a novel toxigenic crown rot pathogen of durum wheat from Algeria is nested in the Fusarium burgessii species complex.</title>
        <authorList>
            <person name="Laraba I."/>
            <person name="Keddad A."/>
            <person name="Boureghda H."/>
            <person name="Abdallah N."/>
            <person name="Vaughan M.M."/>
            <person name="Proctor R.H."/>
            <person name="Busman M."/>
            <person name="O'Donnell K."/>
        </authorList>
    </citation>
    <scope>NUCLEOTIDE SEQUENCE</scope>
    <source>
        <strain evidence="2">NRRL 25174</strain>
    </source>
</reference>
<comment type="caution">
    <text evidence="2">The sequence shown here is derived from an EMBL/GenBank/DDBJ whole genome shotgun (WGS) entry which is preliminary data.</text>
</comment>
<name>A0A9P5AKQ5_9HYPO</name>
<evidence type="ECO:0000259" key="1">
    <source>
        <dbReference type="Pfam" id="PF13460"/>
    </source>
</evidence>
<dbReference type="InterPro" id="IPR051604">
    <property type="entry name" value="Ergot_Alk_Oxidoreductase"/>
</dbReference>